<dbReference type="AlphaFoldDB" id="A0A1E1KNE1"/>
<gene>
    <name evidence="3" type="ORF">RCO7_07871</name>
</gene>
<evidence type="ECO:0000313" key="3">
    <source>
        <dbReference type="EMBL" id="CZS99510.1"/>
    </source>
</evidence>
<keyword evidence="1" id="KW-0560">Oxidoreductase</keyword>
<proteinExistence type="predicted"/>
<feature type="domain" description="Ketoreductase (KR)" evidence="2">
    <location>
        <begin position="37"/>
        <end position="118"/>
    </location>
</feature>
<dbReference type="GO" id="GO:0016491">
    <property type="term" value="F:oxidoreductase activity"/>
    <property type="evidence" value="ECO:0007669"/>
    <property type="project" value="UniProtKB-KW"/>
</dbReference>
<evidence type="ECO:0000256" key="1">
    <source>
        <dbReference type="ARBA" id="ARBA00023002"/>
    </source>
</evidence>
<dbReference type="Proteomes" id="UP000178129">
    <property type="component" value="Unassembled WGS sequence"/>
</dbReference>
<reference evidence="4" key="1">
    <citation type="submission" date="2016-03" db="EMBL/GenBank/DDBJ databases">
        <authorList>
            <person name="Ploux O."/>
        </authorList>
    </citation>
    <scope>NUCLEOTIDE SEQUENCE [LARGE SCALE GENOMIC DNA]</scope>
    <source>
        <strain evidence="4">UK7</strain>
    </source>
</reference>
<dbReference type="STRING" id="914237.A0A1E1KNE1"/>
<organism evidence="3 4">
    <name type="scientific">Rhynchosporium graminicola</name>
    <dbReference type="NCBI Taxonomy" id="2792576"/>
    <lineage>
        <taxon>Eukaryota</taxon>
        <taxon>Fungi</taxon>
        <taxon>Dikarya</taxon>
        <taxon>Ascomycota</taxon>
        <taxon>Pezizomycotina</taxon>
        <taxon>Leotiomycetes</taxon>
        <taxon>Helotiales</taxon>
        <taxon>Ploettnerulaceae</taxon>
        <taxon>Rhynchosporium</taxon>
    </lineage>
</organism>
<dbReference type="PRINTS" id="PR00081">
    <property type="entry name" value="GDHRDH"/>
</dbReference>
<sequence>MWNPFSVFKLPRDFLVSFLRSQWMTLPYPTTDFTGETIIVTGSNTGLGQEAAQHFVALGAAKVILACRSMEKGESAKSKIEKVTKRSGVLEVWQVDLGSCESVKQFCGKGRESTVTVNVVSTFLMSLLLLPKLRADAVKYKITPRLAIVASEAHEQAAFVEQSAPSIFAALNDPMNQQDKYNLYKLLEVLVVRELAPAMTASGKPRVTLNCLTPGFCHSELMRNAPFSLKTLATLAKFFLARTTEVGSRTLVSAAAAKEDTHGKYLANLQIKEPSKWVGSEKGAETQVRAYKELLEILEGIEPGITGNI</sequence>
<dbReference type="Pfam" id="PF08659">
    <property type="entry name" value="KR"/>
    <property type="match status" value="1"/>
</dbReference>
<dbReference type="InterPro" id="IPR036291">
    <property type="entry name" value="NAD(P)-bd_dom_sf"/>
</dbReference>
<evidence type="ECO:0000313" key="4">
    <source>
        <dbReference type="Proteomes" id="UP000178129"/>
    </source>
</evidence>
<dbReference type="InterPro" id="IPR002347">
    <property type="entry name" value="SDR_fam"/>
</dbReference>
<dbReference type="PANTHER" id="PTHR43157:SF31">
    <property type="entry name" value="PHOSPHATIDYLINOSITOL-GLYCAN BIOSYNTHESIS CLASS F PROTEIN"/>
    <property type="match status" value="1"/>
</dbReference>
<dbReference type="InterPro" id="IPR013968">
    <property type="entry name" value="PKS_KR"/>
</dbReference>
<comment type="caution">
    <text evidence="3">The sequence shown here is derived from an EMBL/GenBank/DDBJ whole genome shotgun (WGS) entry which is preliminary data.</text>
</comment>
<evidence type="ECO:0000259" key="2">
    <source>
        <dbReference type="Pfam" id="PF08659"/>
    </source>
</evidence>
<keyword evidence="4" id="KW-1185">Reference proteome</keyword>
<dbReference type="InParanoid" id="A0A1E1KNE1"/>
<dbReference type="PANTHER" id="PTHR43157">
    <property type="entry name" value="PHOSPHATIDYLINOSITOL-GLYCAN BIOSYNTHESIS CLASS F PROTEIN-RELATED"/>
    <property type="match status" value="1"/>
</dbReference>
<name>A0A1E1KNE1_9HELO</name>
<dbReference type="Gene3D" id="3.40.50.720">
    <property type="entry name" value="NAD(P)-binding Rossmann-like Domain"/>
    <property type="match status" value="2"/>
</dbReference>
<accession>A0A1E1KNE1</accession>
<dbReference type="SUPFAM" id="SSF51735">
    <property type="entry name" value="NAD(P)-binding Rossmann-fold domains"/>
    <property type="match status" value="1"/>
</dbReference>
<protein>
    <submittedName>
        <fullName evidence="3">Related to enoyl-CoA hydratase/isomerase</fullName>
    </submittedName>
</protein>
<dbReference type="EMBL" id="FJUW01000017">
    <property type="protein sequence ID" value="CZS99510.1"/>
    <property type="molecule type" value="Genomic_DNA"/>
</dbReference>